<name>A0A4V2W5Y4_9FIRM</name>
<proteinExistence type="predicted"/>
<comment type="caution">
    <text evidence="1">The sequence shown here is derived from an EMBL/GenBank/DDBJ whole genome shotgun (WGS) entry which is preliminary data.</text>
</comment>
<evidence type="ECO:0000313" key="1">
    <source>
        <dbReference type="EMBL" id="TCW02852.1"/>
    </source>
</evidence>
<dbReference type="AlphaFoldDB" id="A0A4V2W5Y4"/>
<dbReference type="PANTHER" id="PTHR41317">
    <property type="entry name" value="PD-(D_E)XK NUCLEASE FAMILY TRANSPOSASE"/>
    <property type="match status" value="1"/>
</dbReference>
<dbReference type="GeneID" id="98913981"/>
<evidence type="ECO:0000313" key="2">
    <source>
        <dbReference type="Proteomes" id="UP000295515"/>
    </source>
</evidence>
<sequence length="323" mass="38188">MSEKNYYVSDVFFKLTFGQNTSESKRLREFLLKNIIPLVPIHDLSVANPELTPQMIRMKNNILDIHMQNNQYEIDMEMQNSKMSVFLNRRFIHYSCRLIDYQLEAGDTSGKLKELIQIVFIRDIDKRCPRLMDDFYAKNTYNISQLGYLQTTIYVYLPYVNKIASEKECLSEFEALIYLMENGNVEGIKYEEKEGMIKMMKKKYNKFIKDKKMVKEVDARYQVQYDFQEWHDVDVEYAKKAGLEEGLLVGKKVGLDRGLEQGLLKGLSEGKLEMAKRQYEMKYHQDGEWLKECTQEQLDYFSQLILTDIESSELKEKIMNLVS</sequence>
<accession>A0A4V2W5Y4</accession>
<dbReference type="Pfam" id="PF12784">
    <property type="entry name" value="PDDEXK_2"/>
    <property type="match status" value="1"/>
</dbReference>
<dbReference type="RefSeq" id="WP_132226111.1">
    <property type="nucleotide sequence ID" value="NZ_JANKBF010000002.1"/>
</dbReference>
<organism evidence="1 2">
    <name type="scientific">Longibaculum muris</name>
    <dbReference type="NCBI Taxonomy" id="1796628"/>
    <lineage>
        <taxon>Bacteria</taxon>
        <taxon>Bacillati</taxon>
        <taxon>Bacillota</taxon>
        <taxon>Erysipelotrichia</taxon>
        <taxon>Erysipelotrichales</taxon>
        <taxon>Coprobacillaceae</taxon>
        <taxon>Longibaculum</taxon>
    </lineage>
</organism>
<dbReference type="PANTHER" id="PTHR41317:SF1">
    <property type="entry name" value="PD-(D_E)XK NUCLEASE FAMILY TRANSPOSASE"/>
    <property type="match status" value="1"/>
</dbReference>
<protein>
    <submittedName>
        <fullName evidence="1">Putative transposase/invertase (TIGR01784 family)</fullName>
    </submittedName>
</protein>
<reference evidence="1 2" key="1">
    <citation type="submission" date="2019-03" db="EMBL/GenBank/DDBJ databases">
        <title>Genomic Encyclopedia of Type Strains, Phase IV (KMG-IV): sequencing the most valuable type-strain genomes for metagenomic binning, comparative biology and taxonomic classification.</title>
        <authorList>
            <person name="Goeker M."/>
        </authorList>
    </citation>
    <scope>NUCLEOTIDE SEQUENCE [LARGE SCALE GENOMIC DNA]</scope>
    <source>
        <strain evidence="1 2">DSM 29487</strain>
    </source>
</reference>
<dbReference type="EMBL" id="SMCQ01000001">
    <property type="protein sequence ID" value="TCW02852.1"/>
    <property type="molecule type" value="Genomic_DNA"/>
</dbReference>
<keyword evidence="2" id="KW-1185">Reference proteome</keyword>
<dbReference type="Proteomes" id="UP000295515">
    <property type="component" value="Unassembled WGS sequence"/>
</dbReference>
<gene>
    <name evidence="1" type="ORF">EDD60_101156</name>
</gene>